<evidence type="ECO:0000313" key="1">
    <source>
        <dbReference type="EMBL" id="NKZ38796.1"/>
    </source>
</evidence>
<reference evidence="1 2" key="1">
    <citation type="journal article" date="2017" name="Int. J. Syst. Evol. Microbiol.">
        <title>Oleiagrimonas citrea sp. nov., a marine bacterium isolated from tidal flat sediment and emended description of the genus Oleiagrimonas Fang et al. 2015 and Oleiagrimonas soli.</title>
        <authorList>
            <person name="Yang S.H."/>
            <person name="Seo H.S."/>
            <person name="Seong C.N."/>
            <person name="Kwon K.K."/>
        </authorList>
    </citation>
    <scope>NUCLEOTIDE SEQUENCE [LARGE SCALE GENOMIC DNA]</scope>
    <source>
        <strain evidence="1 2">MEBiC09124</strain>
    </source>
</reference>
<accession>A0A846ZLB0</accession>
<protein>
    <submittedName>
        <fullName evidence="1">Uncharacterized protein</fullName>
    </submittedName>
</protein>
<keyword evidence="2" id="KW-1185">Reference proteome</keyword>
<sequence>MKPFVLTQHEKDFAAIRELRDAELGHVSGGLLKAKQLNTITVTPNSDGGDDGSDE</sequence>
<name>A0A846ZLB0_9GAMM</name>
<dbReference type="RefSeq" id="WP_168609010.1">
    <property type="nucleotide sequence ID" value="NZ_JAAZQD010000003.1"/>
</dbReference>
<evidence type="ECO:0000313" key="2">
    <source>
        <dbReference type="Proteomes" id="UP000541636"/>
    </source>
</evidence>
<organism evidence="1 2">
    <name type="scientific">Oleiagrimonas citrea</name>
    <dbReference type="NCBI Taxonomy" id="1665687"/>
    <lineage>
        <taxon>Bacteria</taxon>
        <taxon>Pseudomonadati</taxon>
        <taxon>Pseudomonadota</taxon>
        <taxon>Gammaproteobacteria</taxon>
        <taxon>Lysobacterales</taxon>
        <taxon>Rhodanobacteraceae</taxon>
        <taxon>Oleiagrimonas</taxon>
    </lineage>
</organism>
<proteinExistence type="predicted"/>
<dbReference type="Proteomes" id="UP000541636">
    <property type="component" value="Unassembled WGS sequence"/>
</dbReference>
<comment type="caution">
    <text evidence="1">The sequence shown here is derived from an EMBL/GenBank/DDBJ whole genome shotgun (WGS) entry which is preliminary data.</text>
</comment>
<dbReference type="AlphaFoldDB" id="A0A846ZLB0"/>
<gene>
    <name evidence="1" type="ORF">HF690_07460</name>
</gene>
<dbReference type="EMBL" id="JAAZQD010000003">
    <property type="protein sequence ID" value="NKZ38796.1"/>
    <property type="molecule type" value="Genomic_DNA"/>
</dbReference>